<evidence type="ECO:0000313" key="2">
    <source>
        <dbReference type="EMBL" id="MBB6261499.1"/>
    </source>
</evidence>
<gene>
    <name evidence="2" type="ORF">FHS77_002055</name>
</gene>
<dbReference type="RefSeq" id="WP_184223069.1">
    <property type="nucleotide sequence ID" value="NZ_JACIIU010000009.1"/>
</dbReference>
<dbReference type="Proteomes" id="UP000555393">
    <property type="component" value="Unassembled WGS sequence"/>
</dbReference>
<feature type="transmembrane region" description="Helical" evidence="1">
    <location>
        <begin position="21"/>
        <end position="40"/>
    </location>
</feature>
<keyword evidence="1" id="KW-0472">Membrane</keyword>
<feature type="transmembrane region" description="Helical" evidence="1">
    <location>
        <begin position="52"/>
        <end position="72"/>
    </location>
</feature>
<proteinExistence type="predicted"/>
<sequence length="78" mass="8733">MNKQQSGKAQQNNKTKPEWQGPAIAAACIMFGFAFFGYLLPPIMLWLGEYSLVAAAVFAVLFVLAFFGVFWLRARSQK</sequence>
<comment type="caution">
    <text evidence="2">The sequence shown here is derived from an EMBL/GenBank/DDBJ whole genome shotgun (WGS) entry which is preliminary data.</text>
</comment>
<reference evidence="2 3" key="1">
    <citation type="submission" date="2020-08" db="EMBL/GenBank/DDBJ databases">
        <title>Genomic Encyclopedia of Type Strains, Phase IV (KMG-IV): sequencing the most valuable type-strain genomes for metagenomic binning, comparative biology and taxonomic classification.</title>
        <authorList>
            <person name="Goeker M."/>
        </authorList>
    </citation>
    <scope>NUCLEOTIDE SEQUENCE [LARGE SCALE GENOMIC DNA]</scope>
    <source>
        <strain evidence="2 3">DSM 22336</strain>
    </source>
</reference>
<keyword evidence="1" id="KW-0812">Transmembrane</keyword>
<accession>A0A841M0Z1</accession>
<name>A0A841M0Z1_9HYPH</name>
<evidence type="ECO:0000256" key="1">
    <source>
        <dbReference type="SAM" id="Phobius"/>
    </source>
</evidence>
<organism evidence="2 3">
    <name type="scientific">Paenochrobactrum gallinarii</name>
    <dbReference type="NCBI Taxonomy" id="643673"/>
    <lineage>
        <taxon>Bacteria</taxon>
        <taxon>Pseudomonadati</taxon>
        <taxon>Pseudomonadota</taxon>
        <taxon>Alphaproteobacteria</taxon>
        <taxon>Hyphomicrobiales</taxon>
        <taxon>Brucellaceae</taxon>
        <taxon>Paenochrobactrum</taxon>
    </lineage>
</organism>
<protein>
    <submittedName>
        <fullName evidence="2">NADH:ubiquinone oxidoreductase subunit 2 (Subunit N)</fullName>
    </submittedName>
</protein>
<keyword evidence="2" id="KW-0830">Ubiquinone</keyword>
<dbReference type="AlphaFoldDB" id="A0A841M0Z1"/>
<keyword evidence="3" id="KW-1185">Reference proteome</keyword>
<evidence type="ECO:0000313" key="3">
    <source>
        <dbReference type="Proteomes" id="UP000555393"/>
    </source>
</evidence>
<dbReference type="EMBL" id="JACIIU010000009">
    <property type="protein sequence ID" value="MBB6261499.1"/>
    <property type="molecule type" value="Genomic_DNA"/>
</dbReference>
<keyword evidence="1" id="KW-1133">Transmembrane helix</keyword>